<protein>
    <submittedName>
        <fullName evidence="3">Uncharacterized protein</fullName>
    </submittedName>
</protein>
<dbReference type="Gene3D" id="3.40.50.2000">
    <property type="entry name" value="Glycogen Phosphorylase B"/>
    <property type="match status" value="5"/>
</dbReference>
<gene>
    <name evidence="3" type="ORF">KFK09_012335</name>
</gene>
<dbReference type="SUPFAM" id="SSF53756">
    <property type="entry name" value="UDP-Glycosyltransferase/glycogen phosphorylase"/>
    <property type="match status" value="3"/>
</dbReference>
<dbReference type="PANTHER" id="PTHR11926">
    <property type="entry name" value="GLUCOSYL/GLUCURONOSYL TRANSFERASES"/>
    <property type="match status" value="1"/>
</dbReference>
<evidence type="ECO:0000313" key="3">
    <source>
        <dbReference type="EMBL" id="KAI0511703.1"/>
    </source>
</evidence>
<name>A0A8T3BH06_DENNO</name>
<keyword evidence="4" id="KW-1185">Reference proteome</keyword>
<organism evidence="3 4">
    <name type="scientific">Dendrobium nobile</name>
    <name type="common">Orchid</name>
    <dbReference type="NCBI Taxonomy" id="94219"/>
    <lineage>
        <taxon>Eukaryota</taxon>
        <taxon>Viridiplantae</taxon>
        <taxon>Streptophyta</taxon>
        <taxon>Embryophyta</taxon>
        <taxon>Tracheophyta</taxon>
        <taxon>Spermatophyta</taxon>
        <taxon>Magnoliopsida</taxon>
        <taxon>Liliopsida</taxon>
        <taxon>Asparagales</taxon>
        <taxon>Orchidaceae</taxon>
        <taxon>Epidendroideae</taxon>
        <taxon>Malaxideae</taxon>
        <taxon>Dendrobiinae</taxon>
        <taxon>Dendrobium</taxon>
    </lineage>
</organism>
<evidence type="ECO:0000256" key="1">
    <source>
        <dbReference type="ARBA" id="ARBA00009995"/>
    </source>
</evidence>
<sequence length="851" mass="96544">MSSPHALILPFPAQGHVIPLMELSYFLIERGFQITFINTEFNHERIFAGSVLDEAKFIDGIHFVTIPDGLEPEEDRNNFARLTTSLTTVMPKFFEEFMRNNAVEFTCFIADFFMAWALKIAKNKGLRSVAFCSSAAGFLVAVHSIPKLIQDKVIDENGDPMKKEVIQLNPTMIPLDTSILPWCLLHDAYTDKIMFNYYILINRATSDAEMIICNSFEMLEKPVFKEMPYILRIGPLHNSFESRGYSNLCHFCTTIFNNKQFQELALGLELIGMPFLWVVRPDMTNNSINCTYPSGFKERVADRGRMVGWSPQQKVMKHPAIACFISHCGWNSTIEALRNGVPFILGLSFVPDENGLISKEEVRSKVEELLKDRDIHARSQALKNFSDITSSLGFSCYSTITMSSPHALILPYPTKGHIIPLMELSYCLIELSFRITFINTEFNHERIFACSILDEAKFIDGIHFVTIPDGLEPEEDRHNFGRLTTSLTSVMPNINMAWAITISKKARLRTAVIWSAAAGVFVTILNIPKLIQDGVIDENAAMSSPHALILPYPAQGHIIPLMELSYCLIERGFQITFMNTEFNHERIFAGSVLNEAKFIDGIHFVTIPDGLEPEEDRHNFGRLTTSMTTVVPKFFEEFMRNNAVEFTCFVADIFMAWTLKTAKKVGLRTVAFSSSAAGLLASVLSIPKLIQDKVIDENIGTPMKKEVIQFNPEMSPLDTSILPWCLFHDAYTEKIVFNYFIRINQATSDAEMIICNSFEMLEKPIFKEMPYILPIGPLHNSFESRKDLNLCHFWSEDNQCIAWLNKYPANSVIYVAFGSITIFNNKQFQELALGLELIGMPFLCGKARHDQ</sequence>
<dbReference type="InterPro" id="IPR002213">
    <property type="entry name" value="UDP_glucos_trans"/>
</dbReference>
<reference evidence="3" key="1">
    <citation type="journal article" date="2022" name="Front. Genet.">
        <title>Chromosome-Scale Assembly of the Dendrobium nobile Genome Provides Insights Into the Molecular Mechanism of the Biosynthesis of the Medicinal Active Ingredient of Dendrobium.</title>
        <authorList>
            <person name="Xu Q."/>
            <person name="Niu S.-C."/>
            <person name="Li K.-L."/>
            <person name="Zheng P.-J."/>
            <person name="Zhang X.-J."/>
            <person name="Jia Y."/>
            <person name="Liu Y."/>
            <person name="Niu Y.-X."/>
            <person name="Yu L.-H."/>
            <person name="Chen D.-F."/>
            <person name="Zhang G.-Q."/>
        </authorList>
    </citation>
    <scope>NUCLEOTIDE SEQUENCE</scope>
    <source>
        <tissue evidence="3">Leaf</tissue>
    </source>
</reference>
<evidence type="ECO:0000256" key="2">
    <source>
        <dbReference type="ARBA" id="ARBA00022679"/>
    </source>
</evidence>
<dbReference type="GO" id="GO:0080043">
    <property type="term" value="F:quercetin 3-O-glucosyltransferase activity"/>
    <property type="evidence" value="ECO:0007669"/>
    <property type="project" value="TreeGrafter"/>
</dbReference>
<dbReference type="OrthoDB" id="5835829at2759"/>
<dbReference type="PANTHER" id="PTHR11926:SF1412">
    <property type="entry name" value="UDP-GLYCOSYLTRANSFERASE 83A1-LIKE"/>
    <property type="match status" value="1"/>
</dbReference>
<comment type="caution">
    <text evidence="3">The sequence shown here is derived from an EMBL/GenBank/DDBJ whole genome shotgun (WGS) entry which is preliminary data.</text>
</comment>
<dbReference type="EMBL" id="JAGYWB010000009">
    <property type="protein sequence ID" value="KAI0511703.1"/>
    <property type="molecule type" value="Genomic_DNA"/>
</dbReference>
<dbReference type="AlphaFoldDB" id="A0A8T3BH06"/>
<evidence type="ECO:0000313" key="4">
    <source>
        <dbReference type="Proteomes" id="UP000829196"/>
    </source>
</evidence>
<dbReference type="Proteomes" id="UP000829196">
    <property type="component" value="Unassembled WGS sequence"/>
</dbReference>
<comment type="similarity">
    <text evidence="1">Belongs to the UDP-glycosyltransferase family.</text>
</comment>
<accession>A0A8T3BH06</accession>
<dbReference type="GO" id="GO:0080044">
    <property type="term" value="F:quercetin 7-O-glucosyltransferase activity"/>
    <property type="evidence" value="ECO:0007669"/>
    <property type="project" value="TreeGrafter"/>
</dbReference>
<keyword evidence="2" id="KW-0808">Transferase</keyword>
<dbReference type="CDD" id="cd03784">
    <property type="entry name" value="GT1_Gtf-like"/>
    <property type="match status" value="1"/>
</dbReference>
<dbReference type="SMR" id="A0A8T3BH06"/>
<dbReference type="FunFam" id="3.40.50.2000:FF:000108">
    <property type="entry name" value="UDP-glycosyltransferase 83A1"/>
    <property type="match status" value="2"/>
</dbReference>
<dbReference type="Pfam" id="PF00201">
    <property type="entry name" value="UDPGT"/>
    <property type="match status" value="1"/>
</dbReference>
<proteinExistence type="inferred from homology"/>